<accession>A0A5B7E4T0</accession>
<evidence type="ECO:0000313" key="2">
    <source>
        <dbReference type="EMBL" id="MPC29000.1"/>
    </source>
</evidence>
<organism evidence="2 3">
    <name type="scientific">Portunus trituberculatus</name>
    <name type="common">Swimming crab</name>
    <name type="synonym">Neptunus trituberculatus</name>
    <dbReference type="NCBI Taxonomy" id="210409"/>
    <lineage>
        <taxon>Eukaryota</taxon>
        <taxon>Metazoa</taxon>
        <taxon>Ecdysozoa</taxon>
        <taxon>Arthropoda</taxon>
        <taxon>Crustacea</taxon>
        <taxon>Multicrustacea</taxon>
        <taxon>Malacostraca</taxon>
        <taxon>Eumalacostraca</taxon>
        <taxon>Eucarida</taxon>
        <taxon>Decapoda</taxon>
        <taxon>Pleocyemata</taxon>
        <taxon>Brachyura</taxon>
        <taxon>Eubrachyura</taxon>
        <taxon>Portunoidea</taxon>
        <taxon>Portunidae</taxon>
        <taxon>Portuninae</taxon>
        <taxon>Portunus</taxon>
    </lineage>
</organism>
<name>A0A5B7E4T0_PORTR</name>
<feature type="region of interest" description="Disordered" evidence="1">
    <location>
        <begin position="1"/>
        <end position="26"/>
    </location>
</feature>
<comment type="caution">
    <text evidence="2">The sequence shown here is derived from an EMBL/GenBank/DDBJ whole genome shotgun (WGS) entry which is preliminary data.</text>
</comment>
<sequence>MPTLGRHQDRHLDSLSAEKKVEGSGKVLRKGSGNGIGFVGETAVSNNITKSGGLRRVASGSATLTTSAAWWTLAHNSLHITLCLPPSLYTLGSTS</sequence>
<proteinExistence type="predicted"/>
<reference evidence="2 3" key="1">
    <citation type="submission" date="2019-05" db="EMBL/GenBank/DDBJ databases">
        <title>Another draft genome of Portunus trituberculatus and its Hox gene families provides insights of decapod evolution.</title>
        <authorList>
            <person name="Jeong J.-H."/>
            <person name="Song I."/>
            <person name="Kim S."/>
            <person name="Choi T."/>
            <person name="Kim D."/>
            <person name="Ryu S."/>
            <person name="Kim W."/>
        </authorList>
    </citation>
    <scope>NUCLEOTIDE SEQUENCE [LARGE SCALE GENOMIC DNA]</scope>
    <source>
        <tissue evidence="2">Muscle</tissue>
    </source>
</reference>
<protein>
    <submittedName>
        <fullName evidence="2">Uncharacterized protein</fullName>
    </submittedName>
</protein>
<evidence type="ECO:0000313" key="3">
    <source>
        <dbReference type="Proteomes" id="UP000324222"/>
    </source>
</evidence>
<dbReference type="EMBL" id="VSRR010001998">
    <property type="protein sequence ID" value="MPC29000.1"/>
    <property type="molecule type" value="Genomic_DNA"/>
</dbReference>
<gene>
    <name evidence="2" type="ORF">E2C01_022216</name>
</gene>
<feature type="compositionally biased region" description="Basic and acidic residues" evidence="1">
    <location>
        <begin position="1"/>
        <end position="23"/>
    </location>
</feature>
<keyword evidence="3" id="KW-1185">Reference proteome</keyword>
<evidence type="ECO:0000256" key="1">
    <source>
        <dbReference type="SAM" id="MobiDB-lite"/>
    </source>
</evidence>
<dbReference type="AlphaFoldDB" id="A0A5B7E4T0"/>
<dbReference type="Proteomes" id="UP000324222">
    <property type="component" value="Unassembled WGS sequence"/>
</dbReference>